<keyword evidence="3" id="KW-1185">Reference proteome</keyword>
<comment type="caution">
    <text evidence="2">The sequence shown here is derived from an EMBL/GenBank/DDBJ whole genome shotgun (WGS) entry which is preliminary data.</text>
</comment>
<reference evidence="2 3" key="1">
    <citation type="submission" date="2023-03" db="EMBL/GenBank/DDBJ databases">
        <title>WGS of Gossypium arboreum.</title>
        <authorList>
            <person name="Yu D."/>
        </authorList>
    </citation>
    <scope>NUCLEOTIDE SEQUENCE [LARGE SCALE GENOMIC DNA]</scope>
    <source>
        <tissue evidence="2">Leaf</tissue>
    </source>
</reference>
<accession>A0ABR0PPI9</accession>
<dbReference type="Proteomes" id="UP001358586">
    <property type="component" value="Chromosome 6"/>
</dbReference>
<evidence type="ECO:0000313" key="3">
    <source>
        <dbReference type="Proteomes" id="UP001358586"/>
    </source>
</evidence>
<dbReference type="SUPFAM" id="SSF53098">
    <property type="entry name" value="Ribonuclease H-like"/>
    <property type="match status" value="1"/>
</dbReference>
<dbReference type="InterPro" id="IPR036397">
    <property type="entry name" value="RNaseH_sf"/>
</dbReference>
<dbReference type="Pfam" id="PF13456">
    <property type="entry name" value="RVT_3"/>
    <property type="match status" value="1"/>
</dbReference>
<name>A0ABR0PPI9_GOSAR</name>
<protein>
    <recommendedName>
        <fullName evidence="1">RNase H type-1 domain-containing protein</fullName>
    </recommendedName>
</protein>
<feature type="domain" description="RNase H type-1" evidence="1">
    <location>
        <begin position="20"/>
        <end position="103"/>
    </location>
</feature>
<sequence>MRLDSNPNHPGTPNALLPLCHKPLSVELWGILDGLLILLSKGYRQATIQTDNLDVVQTLNDIGLEDSGITLFRRLRQIMRIKRHWQIRHVPREHNSITNRLTKFSLTWKSNLQVFDVAPIEVLEILDN</sequence>
<dbReference type="PANTHER" id="PTHR47723:SF19">
    <property type="entry name" value="POLYNUCLEOTIDYL TRANSFERASE, RIBONUCLEASE H-LIKE SUPERFAMILY PROTEIN"/>
    <property type="match status" value="1"/>
</dbReference>
<dbReference type="InterPro" id="IPR002156">
    <property type="entry name" value="RNaseH_domain"/>
</dbReference>
<evidence type="ECO:0000313" key="2">
    <source>
        <dbReference type="EMBL" id="KAK5826337.1"/>
    </source>
</evidence>
<gene>
    <name evidence="2" type="ORF">PVK06_021255</name>
</gene>
<proteinExistence type="predicted"/>
<dbReference type="PANTHER" id="PTHR47723">
    <property type="entry name" value="OS05G0353850 PROTEIN"/>
    <property type="match status" value="1"/>
</dbReference>
<dbReference type="InterPro" id="IPR053151">
    <property type="entry name" value="RNase_H-like"/>
</dbReference>
<dbReference type="InterPro" id="IPR012337">
    <property type="entry name" value="RNaseH-like_sf"/>
</dbReference>
<organism evidence="2 3">
    <name type="scientific">Gossypium arboreum</name>
    <name type="common">Tree cotton</name>
    <name type="synonym">Gossypium nanking</name>
    <dbReference type="NCBI Taxonomy" id="29729"/>
    <lineage>
        <taxon>Eukaryota</taxon>
        <taxon>Viridiplantae</taxon>
        <taxon>Streptophyta</taxon>
        <taxon>Embryophyta</taxon>
        <taxon>Tracheophyta</taxon>
        <taxon>Spermatophyta</taxon>
        <taxon>Magnoliopsida</taxon>
        <taxon>eudicotyledons</taxon>
        <taxon>Gunneridae</taxon>
        <taxon>Pentapetalae</taxon>
        <taxon>rosids</taxon>
        <taxon>malvids</taxon>
        <taxon>Malvales</taxon>
        <taxon>Malvaceae</taxon>
        <taxon>Malvoideae</taxon>
        <taxon>Gossypium</taxon>
    </lineage>
</organism>
<evidence type="ECO:0000259" key="1">
    <source>
        <dbReference type="Pfam" id="PF13456"/>
    </source>
</evidence>
<dbReference type="EMBL" id="JARKNE010000006">
    <property type="protein sequence ID" value="KAK5826337.1"/>
    <property type="molecule type" value="Genomic_DNA"/>
</dbReference>
<dbReference type="Gene3D" id="3.30.420.10">
    <property type="entry name" value="Ribonuclease H-like superfamily/Ribonuclease H"/>
    <property type="match status" value="1"/>
</dbReference>